<reference evidence="1 2" key="1">
    <citation type="submission" date="2017-10" db="EMBL/GenBank/DDBJ databases">
        <title>Comparative genomics in systemic dimorphic fungi from Ajellomycetaceae.</title>
        <authorList>
            <person name="Munoz J.F."/>
            <person name="Mcewen J.G."/>
            <person name="Clay O.K."/>
            <person name="Cuomo C.A."/>
        </authorList>
    </citation>
    <scope>NUCLEOTIDE SEQUENCE [LARGE SCALE GENOMIC DNA]</scope>
    <source>
        <strain evidence="1 2">UAMH4076</strain>
    </source>
</reference>
<keyword evidence="2" id="KW-1185">Reference proteome</keyword>
<protein>
    <submittedName>
        <fullName evidence="1">Uncharacterized protein</fullName>
    </submittedName>
</protein>
<name>A0A2B7ZSP9_9EURO</name>
<evidence type="ECO:0000313" key="1">
    <source>
        <dbReference type="EMBL" id="PGH36401.1"/>
    </source>
</evidence>
<evidence type="ECO:0000313" key="2">
    <source>
        <dbReference type="Proteomes" id="UP000226031"/>
    </source>
</evidence>
<sequence length="243" mass="27777">MGKEVAHVLQVTRLLEHQGVSCCLAGTSALIYYGAKRSRGDWLICVPSEDYSAAVALLDASRETCYRQPPIAPQVSSLVHRYARYKLQDGSLCVFFVLAPSSGCHITCVPENLERSRNNLPYPKLHVFAQSLIDMHDVVALCDLVDGMDLDVQWGREHLDLSDTNDLTWAERSNELIRESMPPSEVSFLYEFSVVAESREKIWEQAVNGKEERMRGKYQTEYWKTRFRLHTDSDPTLQDRDYV</sequence>
<dbReference type="AlphaFoldDB" id="A0A2B7ZSP9"/>
<dbReference type="SUPFAM" id="SSF81301">
    <property type="entry name" value="Nucleotidyltransferase"/>
    <property type="match status" value="1"/>
</dbReference>
<organism evidence="1 2">
    <name type="scientific">[Emmonsia] crescens</name>
    <dbReference type="NCBI Taxonomy" id="73230"/>
    <lineage>
        <taxon>Eukaryota</taxon>
        <taxon>Fungi</taxon>
        <taxon>Dikarya</taxon>
        <taxon>Ascomycota</taxon>
        <taxon>Pezizomycotina</taxon>
        <taxon>Eurotiomycetes</taxon>
        <taxon>Eurotiomycetidae</taxon>
        <taxon>Onygenales</taxon>
        <taxon>Ajellomycetaceae</taxon>
        <taxon>Emergomyces</taxon>
    </lineage>
</organism>
<comment type="caution">
    <text evidence="1">The sequence shown here is derived from an EMBL/GenBank/DDBJ whole genome shotgun (WGS) entry which is preliminary data.</text>
</comment>
<proteinExistence type="predicted"/>
<accession>A0A2B7ZSP9</accession>
<dbReference type="VEuPathDB" id="FungiDB:EMCG_03653"/>
<dbReference type="EMBL" id="PDND01000008">
    <property type="protein sequence ID" value="PGH36401.1"/>
    <property type="molecule type" value="Genomic_DNA"/>
</dbReference>
<gene>
    <name evidence="1" type="ORF">GX50_00736</name>
</gene>
<dbReference type="Proteomes" id="UP000226031">
    <property type="component" value="Unassembled WGS sequence"/>
</dbReference>
<dbReference type="InterPro" id="IPR043519">
    <property type="entry name" value="NT_sf"/>
</dbReference>